<dbReference type="Proteomes" id="UP000275846">
    <property type="component" value="Unassembled WGS sequence"/>
</dbReference>
<evidence type="ECO:0000313" key="1">
    <source>
        <dbReference type="EMBL" id="VDL87253.1"/>
    </source>
</evidence>
<evidence type="ECO:0000313" key="2">
    <source>
        <dbReference type="Proteomes" id="UP000275846"/>
    </source>
</evidence>
<dbReference type="OrthoDB" id="9299540at2759"/>
<sequence length="84" mass="9324">MGFADFFELAGTEHLKGHPFELQRKLVHKEVHWNAFLQRVIGKWNGLPDELAMVLAALIFSSVSLHGLLKIVSGSSVGGLRNQQ</sequence>
<name>A0A3P7C5K1_SCHSO</name>
<proteinExistence type="predicted"/>
<accession>A0A3P7C5K1</accession>
<keyword evidence="2" id="KW-1185">Reference proteome</keyword>
<dbReference type="EMBL" id="UYSU01002041">
    <property type="protein sequence ID" value="VDL87253.1"/>
    <property type="molecule type" value="Genomic_DNA"/>
</dbReference>
<reference evidence="1 2" key="1">
    <citation type="submission" date="2018-11" db="EMBL/GenBank/DDBJ databases">
        <authorList>
            <consortium name="Pathogen Informatics"/>
        </authorList>
    </citation>
    <scope>NUCLEOTIDE SEQUENCE [LARGE SCALE GENOMIC DNA]</scope>
    <source>
        <strain evidence="1 2">NST_G2</strain>
    </source>
</reference>
<gene>
    <name evidence="1" type="ORF">SSLN_LOCUS1250</name>
</gene>
<protein>
    <submittedName>
        <fullName evidence="1">Uncharacterized protein</fullName>
    </submittedName>
</protein>
<dbReference type="AlphaFoldDB" id="A0A3P7C5K1"/>
<organism evidence="1 2">
    <name type="scientific">Schistocephalus solidus</name>
    <name type="common">Tapeworm</name>
    <dbReference type="NCBI Taxonomy" id="70667"/>
    <lineage>
        <taxon>Eukaryota</taxon>
        <taxon>Metazoa</taxon>
        <taxon>Spiralia</taxon>
        <taxon>Lophotrochozoa</taxon>
        <taxon>Platyhelminthes</taxon>
        <taxon>Cestoda</taxon>
        <taxon>Eucestoda</taxon>
        <taxon>Diphyllobothriidea</taxon>
        <taxon>Diphyllobothriidae</taxon>
        <taxon>Schistocephalus</taxon>
    </lineage>
</organism>